<dbReference type="Pfam" id="PF02310">
    <property type="entry name" value="B12-binding"/>
    <property type="match status" value="1"/>
</dbReference>
<dbReference type="eggNOG" id="COG0789">
    <property type="taxonomic scope" value="Bacteria"/>
</dbReference>
<protein>
    <submittedName>
        <fullName evidence="4">MerR family transcriptional regulator</fullName>
    </submittedName>
</protein>
<dbReference type="GO" id="GO:0003677">
    <property type="term" value="F:DNA binding"/>
    <property type="evidence" value="ECO:0007669"/>
    <property type="project" value="UniProtKB-KW"/>
</dbReference>
<dbReference type="InterPro" id="IPR009061">
    <property type="entry name" value="DNA-bd_dom_put_sf"/>
</dbReference>
<dbReference type="SUPFAM" id="SSF52242">
    <property type="entry name" value="Cobalamin (vitamin B12)-binding domain"/>
    <property type="match status" value="1"/>
</dbReference>
<dbReference type="Pfam" id="PF13411">
    <property type="entry name" value="MerR_1"/>
    <property type="match status" value="1"/>
</dbReference>
<dbReference type="InterPro" id="IPR006158">
    <property type="entry name" value="Cobalamin-bd"/>
</dbReference>
<dbReference type="Gene3D" id="3.40.50.280">
    <property type="entry name" value="Cobalamin-binding domain"/>
    <property type="match status" value="1"/>
</dbReference>
<dbReference type="Gene3D" id="1.10.1240.10">
    <property type="entry name" value="Methionine synthase domain"/>
    <property type="match status" value="1"/>
</dbReference>
<organism evidence="4 5">
    <name type="scientific">Planococcus glaciei</name>
    <dbReference type="NCBI Taxonomy" id="459472"/>
    <lineage>
        <taxon>Bacteria</taxon>
        <taxon>Bacillati</taxon>
        <taxon>Bacillota</taxon>
        <taxon>Bacilli</taxon>
        <taxon>Bacillales</taxon>
        <taxon>Caryophanaceae</taxon>
        <taxon>Planococcus</taxon>
    </lineage>
</organism>
<accession>A0A1G7WKK0</accession>
<dbReference type="CDD" id="cd01104">
    <property type="entry name" value="HTH_MlrA-CarA"/>
    <property type="match status" value="1"/>
</dbReference>
<evidence type="ECO:0000313" key="5">
    <source>
        <dbReference type="Proteomes" id="UP000509222"/>
    </source>
</evidence>
<dbReference type="AlphaFoldDB" id="A0A1G7WKK0"/>
<dbReference type="PANTHER" id="PTHR30204:SF67">
    <property type="entry name" value="HTH-TYPE TRANSCRIPTIONAL REGULATOR MLRA-RELATED"/>
    <property type="match status" value="1"/>
</dbReference>
<dbReference type="RefSeq" id="WP_036805426.1">
    <property type="nucleotide sequence ID" value="NZ_CP051177.1"/>
</dbReference>
<evidence type="ECO:0000313" key="4">
    <source>
        <dbReference type="EMBL" id="QKX49981.1"/>
    </source>
</evidence>
<keyword evidence="5" id="KW-1185">Reference proteome</keyword>
<dbReference type="EMBL" id="CP051177">
    <property type="protein sequence ID" value="QKX49981.1"/>
    <property type="molecule type" value="Genomic_DNA"/>
</dbReference>
<dbReference type="PROSITE" id="PS50937">
    <property type="entry name" value="HTH_MERR_2"/>
    <property type="match status" value="1"/>
</dbReference>
<dbReference type="InterPro" id="IPR036724">
    <property type="entry name" value="Cobalamin-bd_sf"/>
</dbReference>
<gene>
    <name evidence="4" type="ORF">HF394_04885</name>
</gene>
<name>A0A1G7WKK0_9BACL</name>
<dbReference type="SUPFAM" id="SSF46955">
    <property type="entry name" value="Putative DNA-binding domain"/>
    <property type="match status" value="1"/>
</dbReference>
<dbReference type="eggNOG" id="COG5012">
    <property type="taxonomic scope" value="Bacteria"/>
</dbReference>
<dbReference type="PROSITE" id="PS51332">
    <property type="entry name" value="B12_BINDING"/>
    <property type="match status" value="1"/>
</dbReference>
<proteinExistence type="predicted"/>
<evidence type="ECO:0000256" key="3">
    <source>
        <dbReference type="ARBA" id="ARBA00023163"/>
    </source>
</evidence>
<dbReference type="Gene3D" id="1.10.1660.10">
    <property type="match status" value="1"/>
</dbReference>
<dbReference type="GO" id="GO:0003700">
    <property type="term" value="F:DNA-binding transcription factor activity"/>
    <property type="evidence" value="ECO:0007669"/>
    <property type="project" value="InterPro"/>
</dbReference>
<dbReference type="GO" id="GO:0046872">
    <property type="term" value="F:metal ion binding"/>
    <property type="evidence" value="ECO:0007669"/>
    <property type="project" value="InterPro"/>
</dbReference>
<sequence length="302" mass="34818">MYNIKAAAKLLDMPKVTIRSWETRYNAITPARTESGHRLYSDQNLEDLKWLKIQVQERGFKISEAVKQLHASKRKPAEKAVMPTTATDEEPFSKSIQELYLAASEMDTERFNYLLDLNFSLFHYRTVFFSIIAPLMVHIGEEWENGSLTAAHEHMISHIVQQRFSHFFRIFPTSTEMPKVMALCPSGENHQLGLLLFTLFLRENGFPVMYFGQDTPIAGLPEAARQQQTEIVCMSILDAKLLPTVEHYIEELSKENPGMRFLVGGKGVAQKLHSKKVWHLGETYESWQQWLDEQKELPLSKT</sequence>
<dbReference type="InterPro" id="IPR003759">
    <property type="entry name" value="Cbl-bd_cap"/>
</dbReference>
<dbReference type="Proteomes" id="UP000509222">
    <property type="component" value="Chromosome"/>
</dbReference>
<dbReference type="InterPro" id="IPR000551">
    <property type="entry name" value="MerR-type_HTH_dom"/>
</dbReference>
<keyword evidence="3" id="KW-0804">Transcription</keyword>
<dbReference type="PANTHER" id="PTHR30204">
    <property type="entry name" value="REDOX-CYCLING DRUG-SENSING TRANSCRIPTIONAL ACTIVATOR SOXR"/>
    <property type="match status" value="1"/>
</dbReference>
<evidence type="ECO:0000256" key="2">
    <source>
        <dbReference type="ARBA" id="ARBA00023125"/>
    </source>
</evidence>
<dbReference type="SMART" id="SM00422">
    <property type="entry name" value="HTH_MERR"/>
    <property type="match status" value="1"/>
</dbReference>
<reference evidence="5" key="1">
    <citation type="submission" date="2020-06" db="EMBL/GenBank/DDBJ databases">
        <title>Isolation of Planomicrobium glaciei.</title>
        <authorList>
            <person name="Malisova L."/>
            <person name="Safrankova R."/>
            <person name="Jakubu V."/>
            <person name="Spanelova P."/>
        </authorList>
    </citation>
    <scope>NUCLEOTIDE SEQUENCE [LARGE SCALE GENOMIC DNA]</scope>
    <source>
        <strain evidence="5">NRL-ATB46093</strain>
    </source>
</reference>
<dbReference type="InterPro" id="IPR047057">
    <property type="entry name" value="MerR_fam"/>
</dbReference>
<dbReference type="GO" id="GO:0031419">
    <property type="term" value="F:cobalamin binding"/>
    <property type="evidence" value="ECO:0007669"/>
    <property type="project" value="InterPro"/>
</dbReference>
<dbReference type="STRING" id="459472.SAMN04487975_101299"/>
<evidence type="ECO:0000256" key="1">
    <source>
        <dbReference type="ARBA" id="ARBA00023015"/>
    </source>
</evidence>
<keyword evidence="1" id="KW-0805">Transcription regulation</keyword>
<dbReference type="InterPro" id="IPR036594">
    <property type="entry name" value="Meth_synthase_dom"/>
</dbReference>
<dbReference type="Pfam" id="PF02607">
    <property type="entry name" value="B12-binding_2"/>
    <property type="match status" value="1"/>
</dbReference>
<keyword evidence="2" id="KW-0238">DNA-binding</keyword>
<dbReference type="CDD" id="cd02065">
    <property type="entry name" value="B12-binding_like"/>
    <property type="match status" value="1"/>
</dbReference>
<dbReference type="OrthoDB" id="9800334at2"/>